<keyword evidence="2" id="KW-1185">Reference proteome</keyword>
<gene>
    <name evidence="1" type="ORF">ACFO0U_07690</name>
</gene>
<protein>
    <submittedName>
        <fullName evidence="1">Uncharacterized protein</fullName>
    </submittedName>
</protein>
<sequence length="181" mass="19741">MNTVNLKSSIGFAISMFGALSSGVGVASTEVVHYSVHQVPSAQKQESRRAERAYILSEIVRANRRARHLAQIFQNECVRLSQMPDDAVVDPEAYQGLVDALRAQETMLRRTIAIVGRDEATEMGIMDLQRNTAKARSAASSATLLAKQTTNKPKVVAGATSGEAMKALADRFETELTKRFS</sequence>
<proteinExistence type="predicted"/>
<organism evidence="1 2">
    <name type="scientific">Chromohalobacter sarecensis</name>
    <dbReference type="NCBI Taxonomy" id="245294"/>
    <lineage>
        <taxon>Bacteria</taxon>
        <taxon>Pseudomonadati</taxon>
        <taxon>Pseudomonadota</taxon>
        <taxon>Gammaproteobacteria</taxon>
        <taxon>Oceanospirillales</taxon>
        <taxon>Halomonadaceae</taxon>
        <taxon>Chromohalobacter</taxon>
    </lineage>
</organism>
<name>A0ABV9D0U9_9GAMM</name>
<accession>A0ABV9D0U9</accession>
<reference evidence="2" key="1">
    <citation type="journal article" date="2019" name="Int. J. Syst. Evol. Microbiol.">
        <title>The Global Catalogue of Microorganisms (GCM) 10K type strain sequencing project: providing services to taxonomists for standard genome sequencing and annotation.</title>
        <authorList>
            <consortium name="The Broad Institute Genomics Platform"/>
            <consortium name="The Broad Institute Genome Sequencing Center for Infectious Disease"/>
            <person name="Wu L."/>
            <person name="Ma J."/>
        </authorList>
    </citation>
    <scope>NUCLEOTIDE SEQUENCE [LARGE SCALE GENOMIC DNA]</scope>
    <source>
        <strain evidence="2">CGMCC 1.12121</strain>
    </source>
</reference>
<dbReference type="Proteomes" id="UP001596030">
    <property type="component" value="Unassembled WGS sequence"/>
</dbReference>
<dbReference type="RefSeq" id="WP_246975680.1">
    <property type="nucleotide sequence ID" value="NZ_JAKGAN010000009.1"/>
</dbReference>
<evidence type="ECO:0000313" key="2">
    <source>
        <dbReference type="Proteomes" id="UP001596030"/>
    </source>
</evidence>
<dbReference type="EMBL" id="JBHSEU010000011">
    <property type="protein sequence ID" value="MFC4538650.1"/>
    <property type="molecule type" value="Genomic_DNA"/>
</dbReference>
<evidence type="ECO:0000313" key="1">
    <source>
        <dbReference type="EMBL" id="MFC4538650.1"/>
    </source>
</evidence>
<comment type="caution">
    <text evidence="1">The sequence shown here is derived from an EMBL/GenBank/DDBJ whole genome shotgun (WGS) entry which is preliminary data.</text>
</comment>